<dbReference type="RefSeq" id="WP_151002948.1">
    <property type="nucleotide sequence ID" value="NZ_CABVPO010000010.1"/>
</dbReference>
<keyword evidence="6" id="KW-1133">Transmembrane helix</keyword>
<dbReference type="PROSITE" id="PS50850">
    <property type="entry name" value="MFS"/>
    <property type="match status" value="1"/>
</dbReference>
<dbReference type="GO" id="GO:0005886">
    <property type="term" value="C:plasma membrane"/>
    <property type="evidence" value="ECO:0007669"/>
    <property type="project" value="UniProtKB-SubCell"/>
</dbReference>
<name>A0A6L3NN88_9BURK</name>
<keyword evidence="7" id="KW-0472">Membrane</keyword>
<dbReference type="InterPro" id="IPR005829">
    <property type="entry name" value="Sugar_transporter_CS"/>
</dbReference>
<keyword evidence="2" id="KW-0813">Transport</keyword>
<protein>
    <submittedName>
        <fullName evidence="8">MFS transporter</fullName>
    </submittedName>
</protein>
<dbReference type="FunFam" id="1.20.1250.20:FF:000001">
    <property type="entry name" value="Dicarboxylate MFS transporter"/>
    <property type="match status" value="1"/>
</dbReference>
<evidence type="ECO:0000256" key="2">
    <source>
        <dbReference type="ARBA" id="ARBA00022448"/>
    </source>
</evidence>
<sequence>MAHSVSSPQFARRVSKKLVVATVAGNAMEFYDFVTYAFFAIYIGKTFFPASTPSASLLLSVAVFGVGFLARPLGGVLIGAFADRAGRKPAMLLTIGLISIGTLGLALTPAYSSIGMAAPVIVVACRLVQGLALGGEVGPSTAYLIEISPPTHRGLYTSWQLASQGMAVLIAGVIGLAVILCLTPEQTQAWGWRLPFAAGLLLLPIGLFLRRYLPESLPRDAHVANEAGLAALKQHRNIIVLSMLAILGGTIATYVINFMTTFAISSLKLSPAVAMSATIVNGLFTLVFSVLGGWMTDRWGRKPVMLWPRLIASLLAVPTFLWMTEAPSLGSLLASTGLLTMLSSMSGSAVIIGIPEMLPQRIRATGLSVAYALSVSVFGGSAQFVVTWLINITGNAMMPAWYMFASGLIAVAGTIALPESRGRSL</sequence>
<dbReference type="InterPro" id="IPR005828">
    <property type="entry name" value="MFS_sugar_transport-like"/>
</dbReference>
<evidence type="ECO:0000313" key="8">
    <source>
        <dbReference type="EMBL" id="KAB0686338.1"/>
    </source>
</evidence>
<dbReference type="InterPro" id="IPR036259">
    <property type="entry name" value="MFS_trans_sf"/>
</dbReference>
<evidence type="ECO:0000313" key="9">
    <source>
        <dbReference type="Proteomes" id="UP000473571"/>
    </source>
</evidence>
<keyword evidence="5" id="KW-0769">Symport</keyword>
<gene>
    <name evidence="8" type="ORF">F7R13_00975</name>
</gene>
<dbReference type="PROSITE" id="PS00217">
    <property type="entry name" value="SUGAR_TRANSPORT_2"/>
    <property type="match status" value="1"/>
</dbReference>
<evidence type="ECO:0000256" key="1">
    <source>
        <dbReference type="ARBA" id="ARBA00004651"/>
    </source>
</evidence>
<comment type="caution">
    <text evidence="8">The sequence shown here is derived from an EMBL/GenBank/DDBJ whole genome shotgun (WGS) entry which is preliminary data.</text>
</comment>
<evidence type="ECO:0000256" key="4">
    <source>
        <dbReference type="ARBA" id="ARBA00022692"/>
    </source>
</evidence>
<evidence type="ECO:0000256" key="3">
    <source>
        <dbReference type="ARBA" id="ARBA00022475"/>
    </source>
</evidence>
<dbReference type="InterPro" id="IPR020846">
    <property type="entry name" value="MFS_dom"/>
</dbReference>
<dbReference type="Pfam" id="PF00083">
    <property type="entry name" value="Sugar_tr"/>
    <property type="match status" value="2"/>
</dbReference>
<dbReference type="EMBL" id="VZOL01000004">
    <property type="protein sequence ID" value="KAB0686338.1"/>
    <property type="molecule type" value="Genomic_DNA"/>
</dbReference>
<dbReference type="PROSITE" id="PS00216">
    <property type="entry name" value="SUGAR_TRANSPORT_1"/>
    <property type="match status" value="1"/>
</dbReference>
<dbReference type="AlphaFoldDB" id="A0A6L3NN88"/>
<dbReference type="PANTHER" id="PTHR43528:SF3">
    <property type="entry name" value="CITRATE-PROTON SYMPORTER"/>
    <property type="match status" value="1"/>
</dbReference>
<dbReference type="PANTHER" id="PTHR43528">
    <property type="entry name" value="ALPHA-KETOGLUTARATE PERMEASE"/>
    <property type="match status" value="1"/>
</dbReference>
<evidence type="ECO:0000256" key="6">
    <source>
        <dbReference type="ARBA" id="ARBA00022989"/>
    </source>
</evidence>
<keyword evidence="3" id="KW-1003">Cell membrane</keyword>
<dbReference type="Gene3D" id="1.20.1250.20">
    <property type="entry name" value="MFS general substrate transporter like domains"/>
    <property type="match status" value="2"/>
</dbReference>
<accession>A0A6L3NN88</accession>
<dbReference type="InterPro" id="IPR051084">
    <property type="entry name" value="H+-coupled_symporters"/>
</dbReference>
<evidence type="ECO:0000256" key="5">
    <source>
        <dbReference type="ARBA" id="ARBA00022847"/>
    </source>
</evidence>
<comment type="subcellular location">
    <subcellularLocation>
        <location evidence="1">Cell membrane</location>
        <topology evidence="1">Multi-pass membrane protein</topology>
    </subcellularLocation>
</comment>
<dbReference type="SUPFAM" id="SSF103473">
    <property type="entry name" value="MFS general substrate transporter"/>
    <property type="match status" value="1"/>
</dbReference>
<dbReference type="GO" id="GO:0015293">
    <property type="term" value="F:symporter activity"/>
    <property type="evidence" value="ECO:0007669"/>
    <property type="project" value="UniProtKB-KW"/>
</dbReference>
<organism evidence="8 9">
    <name type="scientific">Burkholderia territorii</name>
    <dbReference type="NCBI Taxonomy" id="1503055"/>
    <lineage>
        <taxon>Bacteria</taxon>
        <taxon>Pseudomonadati</taxon>
        <taxon>Pseudomonadota</taxon>
        <taxon>Betaproteobacteria</taxon>
        <taxon>Burkholderiales</taxon>
        <taxon>Burkholderiaceae</taxon>
        <taxon>Burkholderia</taxon>
        <taxon>Burkholderia cepacia complex</taxon>
    </lineage>
</organism>
<reference evidence="8 9" key="1">
    <citation type="submission" date="2019-09" db="EMBL/GenBank/DDBJ databases">
        <title>Draft genome sequences of 48 bacterial type strains from the CCUG.</title>
        <authorList>
            <person name="Tunovic T."/>
            <person name="Pineiro-Iglesias B."/>
            <person name="Unosson C."/>
            <person name="Inganas E."/>
            <person name="Ohlen M."/>
            <person name="Cardew S."/>
            <person name="Jensie-Markopoulos S."/>
            <person name="Salva-Serra F."/>
            <person name="Jaen-Luchoro D."/>
            <person name="Karlsson R."/>
            <person name="Svensson-Stadler L."/>
            <person name="Chun J."/>
            <person name="Moore E."/>
        </authorList>
    </citation>
    <scope>NUCLEOTIDE SEQUENCE [LARGE SCALE GENOMIC DNA]</scope>
    <source>
        <strain evidence="8 9">CCUG 65687</strain>
    </source>
</reference>
<dbReference type="Proteomes" id="UP000473571">
    <property type="component" value="Unassembled WGS sequence"/>
</dbReference>
<evidence type="ECO:0000256" key="7">
    <source>
        <dbReference type="ARBA" id="ARBA00023136"/>
    </source>
</evidence>
<keyword evidence="4" id="KW-0812">Transmembrane</keyword>
<proteinExistence type="predicted"/>